<dbReference type="AlphaFoldDB" id="A0A9P7CVI3"/>
<evidence type="ECO:0000313" key="2">
    <source>
        <dbReference type="Proteomes" id="UP000714275"/>
    </source>
</evidence>
<sequence length="156" mass="17750">MSIILTDTDVYTLARACPHLNSINLGNHNTPVSLGALGYMCDAVVSYERSRYAWMHDSMRSAQHLWTTTNKRLMKLDIGELPIACAGPLDLPTAPDLMMSIPRFLHTIAPRLAKLEISLGLFFEWTRQTKMETRNDIERWEKVEDALSELAQEDDD</sequence>
<dbReference type="Proteomes" id="UP000714275">
    <property type="component" value="Unassembled WGS sequence"/>
</dbReference>
<reference evidence="1" key="1">
    <citation type="journal article" date="2020" name="New Phytol.">
        <title>Comparative genomics reveals dynamic genome evolution in host specialist ectomycorrhizal fungi.</title>
        <authorList>
            <person name="Lofgren L.A."/>
            <person name="Nguyen N.H."/>
            <person name="Vilgalys R."/>
            <person name="Ruytinx J."/>
            <person name="Liao H.L."/>
            <person name="Branco S."/>
            <person name="Kuo A."/>
            <person name="LaButti K."/>
            <person name="Lipzen A."/>
            <person name="Andreopoulos W."/>
            <person name="Pangilinan J."/>
            <person name="Riley R."/>
            <person name="Hundley H."/>
            <person name="Na H."/>
            <person name="Barry K."/>
            <person name="Grigoriev I.V."/>
            <person name="Stajich J.E."/>
            <person name="Kennedy P.G."/>
        </authorList>
    </citation>
    <scope>NUCLEOTIDE SEQUENCE</scope>
    <source>
        <strain evidence="1">DOB743</strain>
    </source>
</reference>
<keyword evidence="2" id="KW-1185">Reference proteome</keyword>
<comment type="caution">
    <text evidence="1">The sequence shown here is derived from an EMBL/GenBank/DDBJ whole genome shotgun (WGS) entry which is preliminary data.</text>
</comment>
<organism evidence="1 2">
    <name type="scientific">Suillus placidus</name>
    <dbReference type="NCBI Taxonomy" id="48579"/>
    <lineage>
        <taxon>Eukaryota</taxon>
        <taxon>Fungi</taxon>
        <taxon>Dikarya</taxon>
        <taxon>Basidiomycota</taxon>
        <taxon>Agaricomycotina</taxon>
        <taxon>Agaricomycetes</taxon>
        <taxon>Agaricomycetidae</taxon>
        <taxon>Boletales</taxon>
        <taxon>Suillineae</taxon>
        <taxon>Suillaceae</taxon>
        <taxon>Suillus</taxon>
    </lineage>
</organism>
<proteinExistence type="predicted"/>
<protein>
    <submittedName>
        <fullName evidence="1">Uncharacterized protein</fullName>
    </submittedName>
</protein>
<name>A0A9P7CVI3_9AGAM</name>
<dbReference type="EMBL" id="JABBWD010000435">
    <property type="protein sequence ID" value="KAG1760789.1"/>
    <property type="molecule type" value="Genomic_DNA"/>
</dbReference>
<evidence type="ECO:0000313" key="1">
    <source>
        <dbReference type="EMBL" id="KAG1760789.1"/>
    </source>
</evidence>
<accession>A0A9P7CVI3</accession>
<gene>
    <name evidence="1" type="ORF">EV702DRAFT_1053350</name>
</gene>